<accession>A0A6I3XTH0</accession>
<reference evidence="2 3" key="1">
    <citation type="submission" date="2019-11" db="EMBL/GenBank/DDBJ databases">
        <title>Draft Genome Sequences of Six Type Strains of the Genus Massilia.</title>
        <authorList>
            <person name="Miess H."/>
            <person name="Frediansyah A."/>
            <person name="Goeker M."/>
            <person name="Gross H."/>
        </authorList>
    </citation>
    <scope>NUCLEOTIDE SEQUENCE [LARGE SCALE GENOMIC DNA]</scope>
    <source>
        <strain evidence="2 3">DSM 17513</strain>
    </source>
</reference>
<dbReference type="RefSeq" id="WP_155710795.1">
    <property type="nucleotide sequence ID" value="NZ_BMWU01000025.1"/>
</dbReference>
<keyword evidence="1" id="KW-0472">Membrane</keyword>
<dbReference type="Proteomes" id="UP000431684">
    <property type="component" value="Unassembled WGS sequence"/>
</dbReference>
<evidence type="ECO:0000256" key="1">
    <source>
        <dbReference type="SAM" id="Phobius"/>
    </source>
</evidence>
<name>A0A6I3XTH0_9BURK</name>
<evidence type="ECO:0000313" key="2">
    <source>
        <dbReference type="EMBL" id="MUI15065.1"/>
    </source>
</evidence>
<gene>
    <name evidence="2" type="ORF">GJV26_21735</name>
</gene>
<dbReference type="AlphaFoldDB" id="A0A6I3XTH0"/>
<feature type="transmembrane region" description="Helical" evidence="1">
    <location>
        <begin position="46"/>
        <end position="65"/>
    </location>
</feature>
<protein>
    <submittedName>
        <fullName evidence="2">Uncharacterized protein</fullName>
    </submittedName>
</protein>
<evidence type="ECO:0000313" key="3">
    <source>
        <dbReference type="Proteomes" id="UP000431684"/>
    </source>
</evidence>
<keyword evidence="1" id="KW-0812">Transmembrane</keyword>
<dbReference type="OrthoDB" id="8753520at2"/>
<sequence length="161" mass="17895">MRLHSAWRYLWPIQSAGQLLSYCILILAVLAIMAAIVPYMEPVPPLFWVSLSAAACASVPLYAVLPARIDITTAMHATAMAALLHRHMAATGYVQTSGDDGIRHYRPVGPRWRRWEESRVSVRVCDESTLRIEGAVLTLKGIEEWLEAARPGTWPSDSRAV</sequence>
<organism evidence="2 3">
    <name type="scientific">Pseudoduganella dura</name>
    <dbReference type="NCBI Taxonomy" id="321982"/>
    <lineage>
        <taxon>Bacteria</taxon>
        <taxon>Pseudomonadati</taxon>
        <taxon>Pseudomonadota</taxon>
        <taxon>Betaproteobacteria</taxon>
        <taxon>Burkholderiales</taxon>
        <taxon>Oxalobacteraceae</taxon>
        <taxon>Telluria group</taxon>
        <taxon>Pseudoduganella</taxon>
    </lineage>
</organism>
<feature type="transmembrane region" description="Helical" evidence="1">
    <location>
        <begin position="20"/>
        <end position="40"/>
    </location>
</feature>
<dbReference type="EMBL" id="WNWM01000002">
    <property type="protein sequence ID" value="MUI15065.1"/>
    <property type="molecule type" value="Genomic_DNA"/>
</dbReference>
<keyword evidence="1" id="KW-1133">Transmembrane helix</keyword>
<keyword evidence="3" id="KW-1185">Reference proteome</keyword>
<proteinExistence type="predicted"/>
<comment type="caution">
    <text evidence="2">The sequence shown here is derived from an EMBL/GenBank/DDBJ whole genome shotgun (WGS) entry which is preliminary data.</text>
</comment>